<reference evidence="6" key="1">
    <citation type="submission" date="2024-06" db="EMBL/GenBank/DDBJ databases">
        <title>Draft Genome Sequences of Epichloe bromicola Strains Isolated from Elymus ciliaris.</title>
        <authorList>
            <consortium name="Epichloe bromicola genome sequencing consortium"/>
            <person name="Miura A."/>
            <person name="Imano S."/>
            <person name="Ashida A."/>
            <person name="Sato I."/>
            <person name="Chiba S."/>
            <person name="Tanaka A."/>
            <person name="Camagna M."/>
            <person name="Takemoto D."/>
        </authorList>
    </citation>
    <scope>NUCLEOTIDE SEQUENCE [LARGE SCALE GENOMIC DNA]</scope>
    <source>
        <strain evidence="6">DP</strain>
    </source>
</reference>
<gene>
    <name evidence="5" type="primary">g4157</name>
    <name evidence="5" type="ORF">EsDP_00004157</name>
</gene>
<accession>A0ABQ0CQW1</accession>
<dbReference type="Gene3D" id="3.40.50.1820">
    <property type="entry name" value="alpha/beta hydrolase"/>
    <property type="match status" value="1"/>
</dbReference>
<dbReference type="PANTHER" id="PTHR11559">
    <property type="entry name" value="CARBOXYLESTERASE"/>
    <property type="match status" value="1"/>
</dbReference>
<dbReference type="InterPro" id="IPR019826">
    <property type="entry name" value="Carboxylesterase_B_AS"/>
</dbReference>
<evidence type="ECO:0000259" key="4">
    <source>
        <dbReference type="Pfam" id="PF00135"/>
    </source>
</evidence>
<proteinExistence type="inferred from homology"/>
<dbReference type="Pfam" id="PF00135">
    <property type="entry name" value="COesterase"/>
    <property type="match status" value="1"/>
</dbReference>
<feature type="domain" description="Carboxylesterase type B" evidence="4">
    <location>
        <begin position="22"/>
        <end position="319"/>
    </location>
</feature>
<organism evidence="5 6">
    <name type="scientific">Epichloe bromicola</name>
    <dbReference type="NCBI Taxonomy" id="79588"/>
    <lineage>
        <taxon>Eukaryota</taxon>
        <taxon>Fungi</taxon>
        <taxon>Dikarya</taxon>
        <taxon>Ascomycota</taxon>
        <taxon>Pezizomycotina</taxon>
        <taxon>Sordariomycetes</taxon>
        <taxon>Hypocreomycetidae</taxon>
        <taxon>Hypocreales</taxon>
        <taxon>Clavicipitaceae</taxon>
        <taxon>Epichloe</taxon>
    </lineage>
</organism>
<dbReference type="InterPro" id="IPR050309">
    <property type="entry name" value="Type-B_Carboxylest/Lipase"/>
</dbReference>
<sequence length="458" mass="50217">MSGPSVSIQLQDGTISALQRDGIITARGVPYASANRFEPPRPRGKWDGVLDCTRPGPICPQPKSRLDALNRPVARGRAMSEDCLRVSVFAPAPIIRTDELLPTMVWIHGGNYTTGAGDLDCYSGAGLATKGVVVINVTYRLGILGYQPIKGRVPTNLGLMDQIAALKWVQDNAGFFGGDAGRVCLFGQSAGGDSVYTLLGANGTEGLFHRAIIQSAPLGVRLTETQEMLAALESAADELVPRDHADVPVEHLLAIQDTIVAKSFGYAAADMAFAPRPNHDPLPDEETFLKQLDCAIRRVPIFIGYTRDEGTAFVPLFNHIDASKRPHFEGPLPEFIGKAWFQDQAKQLYRQIRQSEPREEPWFYVFEISPSQSPWGAAHTVDLPFILGDWEAWKQAPMMHGEGIEEMVQSVGDEVKKLWVAFAKGEGVGRREFVRRQVRGGSEVGFVELCTIVLARPR</sequence>
<evidence type="ECO:0000313" key="5">
    <source>
        <dbReference type="EMBL" id="GAB0135834.1"/>
    </source>
</evidence>
<dbReference type="InterPro" id="IPR029058">
    <property type="entry name" value="AB_hydrolase_fold"/>
</dbReference>
<evidence type="ECO:0000256" key="1">
    <source>
        <dbReference type="ARBA" id="ARBA00005964"/>
    </source>
</evidence>
<dbReference type="PROSITE" id="PS00122">
    <property type="entry name" value="CARBOXYLESTERASE_B_1"/>
    <property type="match status" value="1"/>
</dbReference>
<protein>
    <recommendedName>
        <fullName evidence="3">Carboxylic ester hydrolase</fullName>
        <ecNumber evidence="3">3.1.1.-</ecNumber>
    </recommendedName>
</protein>
<comment type="caution">
    <text evidence="5">The sequence shown here is derived from an EMBL/GenBank/DDBJ whole genome shotgun (WGS) entry which is preliminary data.</text>
</comment>
<comment type="similarity">
    <text evidence="1 3">Belongs to the type-B carboxylesterase/lipase family.</text>
</comment>
<dbReference type="InterPro" id="IPR002018">
    <property type="entry name" value="CarbesteraseB"/>
</dbReference>
<evidence type="ECO:0000313" key="6">
    <source>
        <dbReference type="Proteomes" id="UP001562357"/>
    </source>
</evidence>
<dbReference type="Proteomes" id="UP001562357">
    <property type="component" value="Unassembled WGS sequence"/>
</dbReference>
<name>A0ABQ0CQW1_9HYPO</name>
<dbReference type="SUPFAM" id="SSF53474">
    <property type="entry name" value="alpha/beta-Hydrolases"/>
    <property type="match status" value="1"/>
</dbReference>
<keyword evidence="6" id="KW-1185">Reference proteome</keyword>
<evidence type="ECO:0000256" key="3">
    <source>
        <dbReference type="RuleBase" id="RU361235"/>
    </source>
</evidence>
<keyword evidence="2 3" id="KW-0378">Hydrolase</keyword>
<evidence type="ECO:0000256" key="2">
    <source>
        <dbReference type="ARBA" id="ARBA00022801"/>
    </source>
</evidence>
<dbReference type="EMBL" id="BAAFGZ010000152">
    <property type="protein sequence ID" value="GAB0135834.1"/>
    <property type="molecule type" value="Genomic_DNA"/>
</dbReference>
<dbReference type="EC" id="3.1.1.-" evidence="3"/>